<dbReference type="InterPro" id="IPR015424">
    <property type="entry name" value="PyrdxlP-dep_Trfase"/>
</dbReference>
<feature type="domain" description="EGF-like" evidence="17">
    <location>
        <begin position="164"/>
        <end position="207"/>
    </location>
</feature>
<dbReference type="GO" id="GO:0030170">
    <property type="term" value="F:pyridoxal phosphate binding"/>
    <property type="evidence" value="ECO:0007669"/>
    <property type="project" value="InterPro"/>
</dbReference>
<dbReference type="InterPro" id="IPR004839">
    <property type="entry name" value="Aminotransferase_I/II_large"/>
</dbReference>
<keyword evidence="16" id="KW-0472">Membrane</keyword>
<feature type="domain" description="EGF-like" evidence="17">
    <location>
        <begin position="726"/>
        <end position="756"/>
    </location>
</feature>
<dbReference type="CDD" id="cd00064">
    <property type="entry name" value="FU"/>
    <property type="match status" value="1"/>
</dbReference>
<dbReference type="CDD" id="cd00609">
    <property type="entry name" value="AAT_like"/>
    <property type="match status" value="1"/>
</dbReference>
<comment type="cofactor">
    <cofactor evidence="1">
        <name>pyridoxal 5'-phosphate</name>
        <dbReference type="ChEBI" id="CHEBI:597326"/>
    </cofactor>
</comment>
<evidence type="ECO:0000256" key="4">
    <source>
        <dbReference type="ARBA" id="ARBA00008343"/>
    </source>
</evidence>
<feature type="domain" description="EGF-like" evidence="17">
    <location>
        <begin position="1084"/>
        <end position="1114"/>
    </location>
</feature>
<dbReference type="EMBL" id="CAMXCT030001024">
    <property type="protein sequence ID" value="CAL4773155.1"/>
    <property type="molecule type" value="Genomic_DNA"/>
</dbReference>
<comment type="subunit">
    <text evidence="5 15">Homodimer.</text>
</comment>
<evidence type="ECO:0000256" key="7">
    <source>
        <dbReference type="ARBA" id="ARBA00022576"/>
    </source>
</evidence>
<sequence length="1984" mass="217544">MRCPSGFNRCISANYASECNNHLYLTAAAKCESTCPDGFYRSPIHGKPIGRECPRCHEDCNKCENADACSECKNSKFLNPDLWCETDCPTGYYKVGNGEIGNTCEKCPEHCRNCLDSQTCTECMDFKYLAPSRQCVETCPTNTFHLGDGEAGRVCAYCEKGCHSCATSTRCLECNSSLHLDEVFNCVEVCPDGFYPEGDEDRGRSCLSCPTYCSICSGPDVCLECNVFRYLNPDSSCRPECPDGFYRLGSGFQTGGTCPRCFHTCNKCDSADVCSECKNFTYLTPDWKCNYECPAGYWERGTEEIGGTCERCSDNCMECTSAEVCEVCQNGYFLDISSSTCKKECPPGFWSKIPDPKVETGRTCELCSWPCNKCDSAKICTECKDSSYLTPFETCEYTCPPGYYPDGIGEINVTCQPCSQNCATCDTLEVCTACKNEKYLNPDGSCQDFCPDGYWELPAAGGVGNACPLCAENCSLCTSATVCQECRNSTYLTHYDWCEVTCQDGWYHEGIEDIGRHCKVCDPTCNKCEAEDYCTECKSSLYLTSRHLCEKTCPKGFYANRTRAVGGECETCPEQCTQCTSASTCSECRNGLYLTPDGFCEEMCPTGHYAKVGDPFGVGGTCPMCPENCHACNNPEECTVCRHFTHLTAYGQCRSECPAGYYENGTANIGGNCNRCPSPCNLCETDTVCTECAESSYLTHTGTCSYKCPDGYHYEGTEDIGRFCKICPPTCVTCLGQGQCNLCQNYTYLTPDQTCEYTCPDGHYRQGIAETGNTCPACPGDMERCINTTYATECKNKRYLTPAAKCEEGCPDGFYRLGAGEVGRSCPRCSTNCTLCSNATTCHECQNGQYLTHTNWCDHECPDGYYKFGEGDVGRICKACKAPCNTCLGPDWCTECKQGMFLTPKGTCELSCPDGYWASVGANGVGGTCAICPENCEECKTETTCTVCTNNTYLHANECKGRCPDGWFHLGEDISNRECISCKPGCSQCSNQTWCSECKDGLFLTANGQCESTCPDGFFNLPGTNGIGGVCQLCAENCTKCEWWDRCLECKASKYLTHYKWCTKACPAGYFEDGEGEVGRVCVACPDNCNTCENSLHCTECKNNSYLTPMKQCEGECPNGFFHEGFREVGRTCQACSANCNQCLSATECLECKGNAYLTEEQDCAASCPKGYYGQGEHIIGNTCQKCSKDCEECDGLELCTTCANSTFLTDSKYCAGECTTGFIQTGDTASGRVCEELCFWCNGGSEHCDGDEEHVGLGCLLLWVFSSASVQVIATDVFRFQQPLFVTLFNSVVGIILLWPYLPCRSQGQKGGSKPLHLDDVTLTATARMSCSVGVLWVCSQCMYNVSLLHTSVATNTVLSSTSSVFTFLFSLLLTESKFRRWSCIGVILCFLGCCLVACQAPVDASARAVHTTWPGTVLALASAALFSLCSVLLDKLSPQNFDPGLFLGLNGVLALAFTPFILGIANLLQFELLRLPDRQVLAMLVLNASLGCLFANYLYSCALLRLSPTMANLGLSLSIPLSASVDAVVLKEHSFSTWWFAGAALTSAGVVCAALDLQPEVEMALPEELQSLVDWESPEEHLIMSIFASVPKAPADPILGLVARFKADPAEKKVNLSVGAYRSEEGKPWILPSVAEAEKLVVSDTTQDKEYQPIDGKQEYKRAVQELIFSKDVIDSGSVVTIQALSGTGSLQCIAQFLKFMGVTKVWCPNPTWGNHPKIFQRALLECDTYPYWHQEKRGLDFEGMMAGIQKMQEGECILLHAVAHNPTGVDPTNEQWQKIVAACKERKLIPLLDNAYQGYASGQLAKDGYSQQLFTESGMEFFIAQSFAKNFGLYGERIGYIHVRCASKDAADAVLSQMKIIVRQAYSSPPKHGASIVNKVLTTPALKEMWLKELTFMSNRINDMRVALRKAIEAKGTPGTWNHVTDQIGMFTFTGLTKDQVVRMVEEFHIYMTLDGRISMPGLNPSNVEYVAECIDKVVRG</sequence>
<evidence type="ECO:0000256" key="14">
    <source>
        <dbReference type="ARBA" id="ARBA00049185"/>
    </source>
</evidence>
<dbReference type="Pfam" id="PF15913">
    <property type="entry name" value="Furin-like_2"/>
    <property type="match status" value="2"/>
</dbReference>
<gene>
    <name evidence="18" type="ORF">C1SCF055_LOCUS13242</name>
</gene>
<evidence type="ECO:0000256" key="8">
    <source>
        <dbReference type="ARBA" id="ARBA00022679"/>
    </source>
</evidence>
<feature type="domain" description="EGF-like" evidence="17">
    <location>
        <begin position="981"/>
        <end position="1011"/>
    </location>
</feature>
<comment type="caution">
    <text evidence="18">The sequence shown here is derived from an EMBL/GenBank/DDBJ whole genome shotgun (WGS) entry which is preliminary data.</text>
</comment>
<dbReference type="PRINTS" id="PR00799">
    <property type="entry name" value="TRANSAMINASE"/>
</dbReference>
<dbReference type="Pfam" id="PF16913">
    <property type="entry name" value="PUNUT"/>
    <property type="match status" value="1"/>
</dbReference>
<evidence type="ECO:0000256" key="9">
    <source>
        <dbReference type="ARBA" id="ARBA00022729"/>
    </source>
</evidence>
<comment type="catalytic activity">
    <reaction evidence="14 15">
        <text>L-aspartate + 2-oxoglutarate = oxaloacetate + L-glutamate</text>
        <dbReference type="Rhea" id="RHEA:21824"/>
        <dbReference type="ChEBI" id="CHEBI:16452"/>
        <dbReference type="ChEBI" id="CHEBI:16810"/>
        <dbReference type="ChEBI" id="CHEBI:29985"/>
        <dbReference type="ChEBI" id="CHEBI:29991"/>
        <dbReference type="EC" id="2.6.1.1"/>
    </reaction>
</comment>
<name>A0A9P1C6Y1_9DINO</name>
<dbReference type="PANTHER" id="PTHR11879:SF22">
    <property type="entry name" value="ASPARTATE AMINOTRANSFERASE, MITOCHONDRIAL"/>
    <property type="match status" value="1"/>
</dbReference>
<dbReference type="InterPro" id="IPR037185">
    <property type="entry name" value="EmrE-like"/>
</dbReference>
<accession>A0A9P1C6Y1</accession>
<dbReference type="InterPro" id="IPR000742">
    <property type="entry name" value="EGF"/>
</dbReference>
<feature type="domain" description="EGF-like" evidence="17">
    <location>
        <begin position="938"/>
        <end position="980"/>
    </location>
</feature>
<evidence type="ECO:0000256" key="12">
    <source>
        <dbReference type="ARBA" id="ARBA00023180"/>
    </source>
</evidence>
<dbReference type="EMBL" id="CAMXCT020001024">
    <property type="protein sequence ID" value="CAL1139218.1"/>
    <property type="molecule type" value="Genomic_DNA"/>
</dbReference>
<dbReference type="EC" id="2.6.1.1" evidence="15"/>
<evidence type="ECO:0000256" key="11">
    <source>
        <dbReference type="ARBA" id="ARBA00022898"/>
    </source>
</evidence>
<dbReference type="InterPro" id="IPR009030">
    <property type="entry name" value="Growth_fac_rcpt_cys_sf"/>
</dbReference>
<keyword evidence="16" id="KW-0812">Transmembrane</keyword>
<evidence type="ECO:0000256" key="1">
    <source>
        <dbReference type="ARBA" id="ARBA00001933"/>
    </source>
</evidence>
<reference evidence="19" key="2">
    <citation type="submission" date="2024-04" db="EMBL/GenBank/DDBJ databases">
        <authorList>
            <person name="Chen Y."/>
            <person name="Shah S."/>
            <person name="Dougan E. K."/>
            <person name="Thang M."/>
            <person name="Chan C."/>
        </authorList>
    </citation>
    <scope>NUCLEOTIDE SEQUENCE [LARGE SCALE GENOMIC DNA]</scope>
</reference>
<dbReference type="Proteomes" id="UP001152797">
    <property type="component" value="Unassembled WGS sequence"/>
</dbReference>
<dbReference type="OrthoDB" id="441583at2759"/>
<dbReference type="GO" id="GO:0004069">
    <property type="term" value="F:L-aspartate:2-oxoglutarate aminotransferase activity"/>
    <property type="evidence" value="ECO:0007669"/>
    <property type="project" value="UniProtKB-EC"/>
</dbReference>
<dbReference type="GO" id="GO:0005576">
    <property type="term" value="C:extracellular region"/>
    <property type="evidence" value="ECO:0007669"/>
    <property type="project" value="UniProtKB-SubCell"/>
</dbReference>
<feature type="domain" description="EGF-like" evidence="17">
    <location>
        <begin position="267"/>
        <end position="310"/>
    </location>
</feature>
<keyword evidence="11" id="KW-0663">Pyridoxal phosphate</keyword>
<evidence type="ECO:0000256" key="15">
    <source>
        <dbReference type="RuleBase" id="RU000480"/>
    </source>
</evidence>
<dbReference type="InterPro" id="IPR015422">
    <property type="entry name" value="PyrdxlP-dep_Trfase_small"/>
</dbReference>
<organism evidence="18">
    <name type="scientific">Cladocopium goreaui</name>
    <dbReference type="NCBI Taxonomy" id="2562237"/>
    <lineage>
        <taxon>Eukaryota</taxon>
        <taxon>Sar</taxon>
        <taxon>Alveolata</taxon>
        <taxon>Dinophyceae</taxon>
        <taxon>Suessiales</taxon>
        <taxon>Symbiodiniaceae</taxon>
        <taxon>Cladocopium</taxon>
    </lineage>
</organism>
<evidence type="ECO:0000313" key="20">
    <source>
        <dbReference type="Proteomes" id="UP001152797"/>
    </source>
</evidence>
<dbReference type="Gene3D" id="3.90.1150.10">
    <property type="entry name" value="Aspartate Aminotransferase, domain 1"/>
    <property type="match status" value="1"/>
</dbReference>
<dbReference type="Gene3D" id="2.10.220.10">
    <property type="entry name" value="Hormone Receptor, Insulin-like Growth Factor Receptor 1, Chain A, domain 2"/>
    <property type="match status" value="16"/>
</dbReference>
<evidence type="ECO:0000313" key="18">
    <source>
        <dbReference type="EMBL" id="CAI3985843.1"/>
    </source>
</evidence>
<dbReference type="InterPro" id="IPR000796">
    <property type="entry name" value="Asp_trans"/>
</dbReference>
<feature type="transmembrane region" description="Helical" evidence="16">
    <location>
        <begin position="1482"/>
        <end position="1501"/>
    </location>
</feature>
<feature type="domain" description="EGF-like" evidence="17">
    <location>
        <begin position="527"/>
        <end position="570"/>
    </location>
</feature>
<comment type="subcellular location">
    <subcellularLocation>
        <location evidence="2">Secreted</location>
    </subcellularLocation>
</comment>
<feature type="domain" description="EGF-like" evidence="17">
    <location>
        <begin position="879"/>
        <end position="909"/>
    </location>
</feature>
<feature type="transmembrane region" description="Helical" evidence="16">
    <location>
        <begin position="1354"/>
        <end position="1376"/>
    </location>
</feature>
<feature type="domain" description="EGF-like" evidence="17">
    <location>
        <begin position="571"/>
        <end position="601"/>
    </location>
</feature>
<dbReference type="InterPro" id="IPR004838">
    <property type="entry name" value="NHTrfase_class1_PyrdxlP-BS"/>
</dbReference>
<dbReference type="FunFam" id="3.90.1150.10:FF:000001">
    <property type="entry name" value="Aspartate aminotransferase"/>
    <property type="match status" value="1"/>
</dbReference>
<evidence type="ECO:0000313" key="19">
    <source>
        <dbReference type="EMBL" id="CAL1139218.1"/>
    </source>
</evidence>
<feature type="transmembrane region" description="Helical" evidence="16">
    <location>
        <begin position="1538"/>
        <end position="1557"/>
    </location>
</feature>
<keyword evidence="10" id="KW-0378">Hydrolase</keyword>
<evidence type="ECO:0000256" key="10">
    <source>
        <dbReference type="ARBA" id="ARBA00022801"/>
    </source>
</evidence>
<evidence type="ECO:0000256" key="5">
    <source>
        <dbReference type="ARBA" id="ARBA00011738"/>
    </source>
</evidence>
<dbReference type="GO" id="GO:0006520">
    <property type="term" value="P:amino acid metabolic process"/>
    <property type="evidence" value="ECO:0007669"/>
    <property type="project" value="InterPro"/>
</dbReference>
<dbReference type="PROSITE" id="PS00764">
    <property type="entry name" value="ENDONUCLEASE_III_1"/>
    <property type="match status" value="1"/>
</dbReference>
<evidence type="ECO:0000256" key="2">
    <source>
        <dbReference type="ARBA" id="ARBA00004613"/>
    </source>
</evidence>
<dbReference type="FunFam" id="3.40.640.10:FF:000066">
    <property type="entry name" value="Aspartate aminotransferase"/>
    <property type="match status" value="1"/>
</dbReference>
<keyword evidence="16" id="KW-1133">Transmembrane helix</keyword>
<dbReference type="InterPro" id="IPR043601">
    <property type="entry name" value="Rspo_Fu-CRD_dom"/>
</dbReference>
<evidence type="ECO:0000259" key="17">
    <source>
        <dbReference type="SMART" id="SM00181"/>
    </source>
</evidence>
<dbReference type="SUPFAM" id="SSF53383">
    <property type="entry name" value="PLP-dependent transferases"/>
    <property type="match status" value="1"/>
</dbReference>
<dbReference type="InterPro" id="IPR006212">
    <property type="entry name" value="Furin_repeat"/>
</dbReference>
<feature type="domain" description="EGF-like" evidence="17">
    <location>
        <begin position="682"/>
        <end position="725"/>
    </location>
</feature>
<keyword evidence="13" id="KW-0326">Glycosidase</keyword>
<dbReference type="InterPro" id="IPR015421">
    <property type="entry name" value="PyrdxlP-dep_Trfase_major"/>
</dbReference>
<dbReference type="SUPFAM" id="SSF57184">
    <property type="entry name" value="Growth factor receptor domain"/>
    <property type="match status" value="8"/>
</dbReference>
<evidence type="ECO:0000256" key="13">
    <source>
        <dbReference type="ARBA" id="ARBA00023295"/>
    </source>
</evidence>
<dbReference type="SMART" id="SM00261">
    <property type="entry name" value="FU"/>
    <property type="match status" value="23"/>
</dbReference>
<protein>
    <recommendedName>
        <fullName evidence="15">Aspartate aminotransferase</fullName>
        <ecNumber evidence="15">2.6.1.1</ecNumber>
    </recommendedName>
</protein>
<feature type="domain" description="EGF-like" evidence="17">
    <location>
        <begin position="469"/>
        <end position="499"/>
    </location>
</feature>
<feature type="transmembrane region" description="Helical" evidence="16">
    <location>
        <begin position="1383"/>
        <end position="1404"/>
    </location>
</feature>
<dbReference type="NCBIfam" id="NF006719">
    <property type="entry name" value="PRK09257.1"/>
    <property type="match status" value="1"/>
</dbReference>
<feature type="transmembrane region" description="Helical" evidence="16">
    <location>
        <begin position="1447"/>
        <end position="1470"/>
    </location>
</feature>
<dbReference type="InterPro" id="IPR004035">
    <property type="entry name" value="Endouclease-III_FeS-bd_BS"/>
</dbReference>
<comment type="miscellaneous">
    <text evidence="15">In eukaryotes there are cytoplasmic, mitochondrial and chloroplastic isozymes.</text>
</comment>
<dbReference type="Pfam" id="PF00155">
    <property type="entry name" value="Aminotran_1_2"/>
    <property type="match status" value="1"/>
</dbReference>
<feature type="transmembrane region" description="Helical" evidence="16">
    <location>
        <begin position="1416"/>
        <end position="1435"/>
    </location>
</feature>
<reference evidence="18" key="1">
    <citation type="submission" date="2022-10" db="EMBL/GenBank/DDBJ databases">
        <authorList>
            <person name="Chen Y."/>
            <person name="Dougan E. K."/>
            <person name="Chan C."/>
            <person name="Rhodes N."/>
            <person name="Thang M."/>
        </authorList>
    </citation>
    <scope>NUCLEOTIDE SEQUENCE</scope>
</reference>
<evidence type="ECO:0000256" key="16">
    <source>
        <dbReference type="SAM" id="Phobius"/>
    </source>
</evidence>
<dbReference type="EMBL" id="CAMXCT010001024">
    <property type="protein sequence ID" value="CAI3985843.1"/>
    <property type="molecule type" value="Genomic_DNA"/>
</dbReference>
<evidence type="ECO:0000256" key="6">
    <source>
        <dbReference type="ARBA" id="ARBA00022525"/>
    </source>
</evidence>
<feature type="domain" description="EGF-like" evidence="17">
    <location>
        <begin position="62"/>
        <end position="105"/>
    </location>
</feature>
<dbReference type="SMART" id="SM00181">
    <property type="entry name" value="EGF"/>
    <property type="match status" value="14"/>
</dbReference>
<comment type="similarity">
    <text evidence="3">Belongs to the class-I pyridoxal-phosphate-dependent aminotransferase family.</text>
</comment>
<dbReference type="Gene3D" id="3.40.640.10">
    <property type="entry name" value="Type I PLP-dependent aspartate aminotransferase-like (Major domain)"/>
    <property type="match status" value="1"/>
</dbReference>
<keyword evidence="6" id="KW-0964">Secreted</keyword>
<feature type="domain" description="EGF-like" evidence="17">
    <location>
        <begin position="318"/>
        <end position="365"/>
    </location>
</feature>
<keyword evidence="9" id="KW-0732">Signal</keyword>
<dbReference type="PANTHER" id="PTHR11879">
    <property type="entry name" value="ASPARTATE AMINOTRANSFERASE"/>
    <property type="match status" value="1"/>
</dbReference>
<comment type="similarity">
    <text evidence="4">Belongs to the Nth/MutY family.</text>
</comment>
<dbReference type="GO" id="GO:0005739">
    <property type="term" value="C:mitochondrion"/>
    <property type="evidence" value="ECO:0007669"/>
    <property type="project" value="TreeGrafter"/>
</dbReference>
<proteinExistence type="inferred from homology"/>
<feature type="domain" description="EGF-like" evidence="17">
    <location>
        <begin position="1193"/>
        <end position="1236"/>
    </location>
</feature>
<keyword evidence="12" id="KW-0325">Glycoprotein</keyword>
<dbReference type="PROSITE" id="PS00105">
    <property type="entry name" value="AA_TRANSFER_CLASS_1"/>
    <property type="match status" value="1"/>
</dbReference>
<dbReference type="SUPFAM" id="SSF103481">
    <property type="entry name" value="Multidrug resistance efflux transporter EmrE"/>
    <property type="match status" value="1"/>
</dbReference>
<evidence type="ECO:0000256" key="3">
    <source>
        <dbReference type="ARBA" id="ARBA00007441"/>
    </source>
</evidence>
<dbReference type="GO" id="GO:0016798">
    <property type="term" value="F:hydrolase activity, acting on glycosyl bonds"/>
    <property type="evidence" value="ECO:0007669"/>
    <property type="project" value="UniProtKB-KW"/>
</dbReference>
<keyword evidence="20" id="KW-1185">Reference proteome</keyword>
<keyword evidence="7 15" id="KW-0032">Aminotransferase</keyword>
<keyword evidence="8 15" id="KW-0808">Transferase</keyword>